<reference evidence="1 2" key="1">
    <citation type="submission" date="2019-07" db="EMBL/GenBank/DDBJ databases">
        <title>Whole genome shotgun sequence of Staphylococcus piscifermentans NBRC 109625.</title>
        <authorList>
            <person name="Hosoyama A."/>
            <person name="Uohara A."/>
            <person name="Ohji S."/>
            <person name="Ichikawa N."/>
        </authorList>
    </citation>
    <scope>NUCLEOTIDE SEQUENCE [LARGE SCALE GENOMIC DNA]</scope>
    <source>
        <strain evidence="1 2">NBRC 109625</strain>
    </source>
</reference>
<protein>
    <submittedName>
        <fullName evidence="1">Uncharacterized protein</fullName>
    </submittedName>
</protein>
<sequence>MSTIDLMKEIICASKLIALSVGWDSNRTPDLLLFQHHYNLYLKHRERTLNWGERKCPKYLSDSSV</sequence>
<evidence type="ECO:0000313" key="2">
    <source>
        <dbReference type="Proteomes" id="UP000321736"/>
    </source>
</evidence>
<gene>
    <name evidence="1" type="ORF">SPI02_14860</name>
</gene>
<evidence type="ECO:0000313" key="1">
    <source>
        <dbReference type="EMBL" id="GEP84901.1"/>
    </source>
</evidence>
<comment type="caution">
    <text evidence="1">The sequence shown here is derived from an EMBL/GenBank/DDBJ whole genome shotgun (WGS) entry which is preliminary data.</text>
</comment>
<organism evidence="1 2">
    <name type="scientific">Staphylococcus piscifermentans</name>
    <dbReference type="NCBI Taxonomy" id="70258"/>
    <lineage>
        <taxon>Bacteria</taxon>
        <taxon>Bacillati</taxon>
        <taxon>Bacillota</taxon>
        <taxon>Bacilli</taxon>
        <taxon>Bacillales</taxon>
        <taxon>Staphylococcaceae</taxon>
        <taxon>Staphylococcus</taxon>
    </lineage>
</organism>
<dbReference type="AlphaFoldDB" id="A0A512QN74"/>
<dbReference type="Proteomes" id="UP000321736">
    <property type="component" value="Unassembled WGS sequence"/>
</dbReference>
<proteinExistence type="predicted"/>
<accession>A0A512QN74</accession>
<keyword evidence="2" id="KW-1185">Reference proteome</keyword>
<dbReference type="EMBL" id="BKAR01000016">
    <property type="protein sequence ID" value="GEP84901.1"/>
    <property type="molecule type" value="Genomic_DNA"/>
</dbReference>
<name>A0A512QN74_9STAP</name>